<dbReference type="Proteomes" id="UP001343492">
    <property type="component" value="Unassembled WGS sequence"/>
</dbReference>
<gene>
    <name evidence="4" type="ORF">VRS74_10545</name>
</gene>
<dbReference type="PRINTS" id="PR00081">
    <property type="entry name" value="GDHRDH"/>
</dbReference>
<dbReference type="PANTHER" id="PTHR43669:SF3">
    <property type="entry name" value="ALCOHOL DEHYDROGENASE, PUTATIVE (AFU_ORTHOLOGUE AFUA_3G03445)-RELATED"/>
    <property type="match status" value="1"/>
</dbReference>
<protein>
    <submittedName>
        <fullName evidence="4">SDR family NAD(P)-dependent oxidoreductase</fullName>
    </submittedName>
</protein>
<evidence type="ECO:0000256" key="1">
    <source>
        <dbReference type="ARBA" id="ARBA00006484"/>
    </source>
</evidence>
<evidence type="ECO:0000313" key="4">
    <source>
        <dbReference type="EMBL" id="MEE1878120.1"/>
    </source>
</evidence>
<dbReference type="InterPro" id="IPR036291">
    <property type="entry name" value="NAD(P)-bd_dom_sf"/>
</dbReference>
<comment type="similarity">
    <text evidence="1 3">Belongs to the short-chain dehydrogenases/reductases (SDR) family.</text>
</comment>
<sequence>MNGFSFDLSGRTALITGASSGLGARFGRLLAGSGANVALGARRADRLAALAGEIGDKACAVQMDVAREADIIAGFDAAEAAFGATVDTVIANAGIDGAGMIAEMPEDEIEQTLNVNLKGAILTAREGARRMMAAGVPNGRIVMIASITAFEPSPGLVAYSASKAGVVQAGRSMAREWARRGISINTISPGYIRTAINDAWFQTEAGQKHIARFPRKRLMGEEGLDAVLLFLCSDAAEFVTGTDFVLDDGQTL</sequence>
<dbReference type="Pfam" id="PF00106">
    <property type="entry name" value="adh_short"/>
    <property type="match status" value="1"/>
</dbReference>
<organism evidence="4 5">
    <name type="scientific">Altererythrobacter litoralis</name>
    <dbReference type="NCBI Taxonomy" id="3113904"/>
    <lineage>
        <taxon>Bacteria</taxon>
        <taxon>Pseudomonadati</taxon>
        <taxon>Pseudomonadota</taxon>
        <taxon>Alphaproteobacteria</taxon>
        <taxon>Sphingomonadales</taxon>
        <taxon>Erythrobacteraceae</taxon>
        <taxon>Altererythrobacter</taxon>
    </lineage>
</organism>
<dbReference type="InterPro" id="IPR002347">
    <property type="entry name" value="SDR_fam"/>
</dbReference>
<comment type="caution">
    <text evidence="4">The sequence shown here is derived from an EMBL/GenBank/DDBJ whole genome shotgun (WGS) entry which is preliminary data.</text>
</comment>
<evidence type="ECO:0000313" key="5">
    <source>
        <dbReference type="Proteomes" id="UP001343492"/>
    </source>
</evidence>
<dbReference type="EMBL" id="JAZDQV010000010">
    <property type="protein sequence ID" value="MEE1878120.1"/>
    <property type="molecule type" value="Genomic_DNA"/>
</dbReference>
<accession>A0ABU7GGB4</accession>
<keyword evidence="5" id="KW-1185">Reference proteome</keyword>
<evidence type="ECO:0000256" key="3">
    <source>
        <dbReference type="RuleBase" id="RU000363"/>
    </source>
</evidence>
<dbReference type="SUPFAM" id="SSF51735">
    <property type="entry name" value="NAD(P)-binding Rossmann-fold domains"/>
    <property type="match status" value="1"/>
</dbReference>
<dbReference type="PANTHER" id="PTHR43669">
    <property type="entry name" value="5-KETO-D-GLUCONATE 5-REDUCTASE"/>
    <property type="match status" value="1"/>
</dbReference>
<dbReference type="Gene3D" id="3.40.50.720">
    <property type="entry name" value="NAD(P)-binding Rossmann-like Domain"/>
    <property type="match status" value="1"/>
</dbReference>
<reference evidence="4 5" key="1">
    <citation type="submission" date="2024-01" db="EMBL/GenBank/DDBJ databases">
        <title>The genome sequence of Erythrobacteraceae sp. strain 1XM1-14.</title>
        <authorList>
            <person name="Liu Y."/>
        </authorList>
    </citation>
    <scope>NUCLEOTIDE SEQUENCE [LARGE SCALE GENOMIC DNA]</scope>
    <source>
        <strain evidence="4 5">1XM1-14</strain>
    </source>
</reference>
<name>A0ABU7GGB4_9SPHN</name>
<dbReference type="RefSeq" id="WP_354145224.1">
    <property type="nucleotide sequence ID" value="NZ_JAZDQV010000010.1"/>
</dbReference>
<dbReference type="PRINTS" id="PR00080">
    <property type="entry name" value="SDRFAMILY"/>
</dbReference>
<proteinExistence type="inferred from homology"/>
<evidence type="ECO:0000256" key="2">
    <source>
        <dbReference type="ARBA" id="ARBA00023002"/>
    </source>
</evidence>
<keyword evidence="2" id="KW-0560">Oxidoreductase</keyword>
<dbReference type="CDD" id="cd05233">
    <property type="entry name" value="SDR_c"/>
    <property type="match status" value="1"/>
</dbReference>